<accession>A0A5B3GVL1</accession>
<sequence>MKPFAHIRRMLPLVALTTAAVTATITTSAQTASGLAPAVEQRIRMNTSSAVNANWTFRFGGPYYSHLFIDKIYAKSDPIIPCQSVFDVQIAARLGFKFIEANVHATATPGKYIVMHGVRGCLGDQVTDLDGNSAADVVIRQTPFDTLMSKYRYRSRYAKYRTHITSMEEFLLECRRNNIAPMISHVDEEQVRIIRSIMGENFILYWGTREEFSGPILEYHTYKSIRQIVDRCKYMGAPYLYCMGNVRDFTDEQLRTIAREVHNVGCYVGYAGCYEPPQNNQKLLDMGFDFSASGWDINEIDNGNLCNLTADLRFDDFRTDGTEREAVLCLDAGQSVAPGVELPSEFLSGGSLHVRFEGKIRVEMGDYIHTEFASDGERSMWWSSYFIEQAPTFRITAVEPTRIINMTYKASKM</sequence>
<feature type="chain" id="PRO_5022896328" evidence="1">
    <location>
        <begin position="24"/>
        <end position="413"/>
    </location>
</feature>
<comment type="caution">
    <text evidence="2">The sequence shown here is derived from an EMBL/GenBank/DDBJ whole genome shotgun (WGS) entry which is preliminary data.</text>
</comment>
<gene>
    <name evidence="2" type="ORF">F2Y07_01895</name>
</gene>
<proteinExistence type="predicted"/>
<evidence type="ECO:0000256" key="1">
    <source>
        <dbReference type="SAM" id="SignalP"/>
    </source>
</evidence>
<dbReference type="AlphaFoldDB" id="A0A5B3GVL1"/>
<organism evidence="2 3">
    <name type="scientific">Alistipes shahii</name>
    <dbReference type="NCBI Taxonomy" id="328814"/>
    <lineage>
        <taxon>Bacteria</taxon>
        <taxon>Pseudomonadati</taxon>
        <taxon>Bacteroidota</taxon>
        <taxon>Bacteroidia</taxon>
        <taxon>Bacteroidales</taxon>
        <taxon>Rikenellaceae</taxon>
        <taxon>Alistipes</taxon>
    </lineage>
</organism>
<dbReference type="EMBL" id="VVXJ01000003">
    <property type="protein sequence ID" value="KAA2377661.1"/>
    <property type="molecule type" value="Genomic_DNA"/>
</dbReference>
<name>A0A5B3GVL1_9BACT</name>
<protein>
    <submittedName>
        <fullName evidence="2">Uncharacterized protein</fullName>
    </submittedName>
</protein>
<reference evidence="2 3" key="1">
    <citation type="journal article" date="2019" name="Nat. Med.">
        <title>A library of human gut bacterial isolates paired with longitudinal multiomics data enables mechanistic microbiome research.</title>
        <authorList>
            <person name="Poyet M."/>
            <person name="Groussin M."/>
            <person name="Gibbons S.M."/>
            <person name="Avila-Pacheco J."/>
            <person name="Jiang X."/>
            <person name="Kearney S.M."/>
            <person name="Perrotta A.R."/>
            <person name="Berdy B."/>
            <person name="Zhao S."/>
            <person name="Lieberman T.D."/>
            <person name="Swanson P.K."/>
            <person name="Smith M."/>
            <person name="Roesemann S."/>
            <person name="Alexander J.E."/>
            <person name="Rich S.A."/>
            <person name="Livny J."/>
            <person name="Vlamakis H."/>
            <person name="Clish C."/>
            <person name="Bullock K."/>
            <person name="Deik A."/>
            <person name="Scott J."/>
            <person name="Pierce K.A."/>
            <person name="Xavier R.J."/>
            <person name="Alm E.J."/>
        </authorList>
    </citation>
    <scope>NUCLEOTIDE SEQUENCE [LARGE SCALE GENOMIC DNA]</scope>
    <source>
        <strain evidence="2 3">BIOML-A1</strain>
    </source>
</reference>
<evidence type="ECO:0000313" key="2">
    <source>
        <dbReference type="EMBL" id="KAA2377661.1"/>
    </source>
</evidence>
<evidence type="ECO:0000313" key="3">
    <source>
        <dbReference type="Proteomes" id="UP000322658"/>
    </source>
</evidence>
<keyword evidence="1" id="KW-0732">Signal</keyword>
<dbReference type="Proteomes" id="UP000322658">
    <property type="component" value="Unassembled WGS sequence"/>
</dbReference>
<dbReference type="RefSeq" id="WP_147344330.1">
    <property type="nucleotide sequence ID" value="NZ_CATVWL010000031.1"/>
</dbReference>
<feature type="signal peptide" evidence="1">
    <location>
        <begin position="1"/>
        <end position="23"/>
    </location>
</feature>